<keyword evidence="3" id="KW-1185">Reference proteome</keyword>
<accession>A0A8J2BT75</accession>
<evidence type="ECO:0000313" key="3">
    <source>
        <dbReference type="Proteomes" id="UP000663859"/>
    </source>
</evidence>
<comment type="caution">
    <text evidence="2">The sequence shown here is derived from an EMBL/GenBank/DDBJ whole genome shotgun (WGS) entry which is preliminary data.</text>
</comment>
<evidence type="ECO:0000313" key="2">
    <source>
        <dbReference type="EMBL" id="CAF0698540.1"/>
    </source>
</evidence>
<protein>
    <submittedName>
        <fullName evidence="2">Uncharacterized protein</fullName>
    </submittedName>
</protein>
<proteinExistence type="predicted"/>
<dbReference type="Proteomes" id="UP000663859">
    <property type="component" value="Unassembled WGS sequence"/>
</dbReference>
<name>A0A8J2BT75_9BACT</name>
<sequence>MTKSLCVTRGLPPKEDPIAGSAKSRLKPAIKALTWSCVPPKKGEMEKRFFPRPCEEE</sequence>
<gene>
    <name evidence="2" type="ORF">MPNT_280019</name>
</gene>
<evidence type="ECO:0000256" key="1">
    <source>
        <dbReference type="SAM" id="MobiDB-lite"/>
    </source>
</evidence>
<organism evidence="2 3">
    <name type="scientific">Candidatus Methylacidithermus pantelleriae</name>
    <dbReference type="NCBI Taxonomy" id="2744239"/>
    <lineage>
        <taxon>Bacteria</taxon>
        <taxon>Pseudomonadati</taxon>
        <taxon>Verrucomicrobiota</taxon>
        <taxon>Methylacidiphilae</taxon>
        <taxon>Methylacidiphilales</taxon>
        <taxon>Methylacidiphilaceae</taxon>
        <taxon>Candidatus Methylacidithermus</taxon>
    </lineage>
</organism>
<dbReference type="AlphaFoldDB" id="A0A8J2BT75"/>
<feature type="region of interest" description="Disordered" evidence="1">
    <location>
        <begin position="1"/>
        <end position="23"/>
    </location>
</feature>
<reference evidence="2" key="1">
    <citation type="submission" date="2021-02" db="EMBL/GenBank/DDBJ databases">
        <authorList>
            <person name="Cremers G."/>
            <person name="Picone N."/>
        </authorList>
    </citation>
    <scope>NUCLEOTIDE SEQUENCE</scope>
    <source>
        <strain evidence="2">PQ17</strain>
    </source>
</reference>
<dbReference type="EMBL" id="CAJNOB010000021">
    <property type="protein sequence ID" value="CAF0698540.1"/>
    <property type="molecule type" value="Genomic_DNA"/>
</dbReference>